<gene>
    <name evidence="2" type="ordered locus">Maqu_4196</name>
</gene>
<evidence type="ECO:0000313" key="3">
    <source>
        <dbReference type="Proteomes" id="UP000000998"/>
    </source>
</evidence>
<sequence precursor="true">MQSKVKPNRFGTMHPADRKIGVRVAQIWAAVTLTALIPATGHAALSDWIINIGNEFALAVPIIIAILAGVGIAMAGFGILSWVSAKKNQREPTFQMYVIIGGVLLILLIPFVAAVGESVSGEDTEKAIESVI</sequence>
<accession>A1U7S8</accession>
<keyword evidence="1" id="KW-0812">Transmembrane</keyword>
<geneLocation type="plasmid" evidence="2 3">
    <name>pMAQU01</name>
</geneLocation>
<dbReference type="AlphaFoldDB" id="A1U7S8"/>
<dbReference type="HOGENOM" id="CLU_1914554_0_0_6"/>
<keyword evidence="1" id="KW-1133">Transmembrane helix</keyword>
<proteinExistence type="predicted"/>
<organism evidence="2 3">
    <name type="scientific">Marinobacter nauticus (strain ATCC 700491 / DSM 11845 / VT8)</name>
    <name type="common">Marinobacter aquaeolei</name>
    <dbReference type="NCBI Taxonomy" id="351348"/>
    <lineage>
        <taxon>Bacteria</taxon>
        <taxon>Pseudomonadati</taxon>
        <taxon>Pseudomonadota</taxon>
        <taxon>Gammaproteobacteria</taxon>
        <taxon>Pseudomonadales</taxon>
        <taxon>Marinobacteraceae</taxon>
        <taxon>Marinobacter</taxon>
    </lineage>
</organism>
<feature type="transmembrane region" description="Helical" evidence="1">
    <location>
        <begin position="20"/>
        <end position="44"/>
    </location>
</feature>
<dbReference type="KEGG" id="maq:Maqu_4196"/>
<dbReference type="EMBL" id="CP000515">
    <property type="protein sequence ID" value="ABM21047.1"/>
    <property type="molecule type" value="Genomic_DNA"/>
</dbReference>
<keyword evidence="2" id="KW-0614">Plasmid</keyword>
<feature type="transmembrane region" description="Helical" evidence="1">
    <location>
        <begin position="94"/>
        <end position="116"/>
    </location>
</feature>
<evidence type="ECO:0000313" key="2">
    <source>
        <dbReference type="EMBL" id="ABM21047.1"/>
    </source>
</evidence>
<reference evidence="3" key="1">
    <citation type="journal article" date="2011" name="Appl. Environ. Microbiol.">
        <title>Genomic potential of Marinobacter aquaeolei, a biogeochemical 'opportunitroph'.</title>
        <authorList>
            <person name="Singer E."/>
            <person name="Webb E.A."/>
            <person name="Nelson W.C."/>
            <person name="Heidelberg J.F."/>
            <person name="Ivanova N."/>
            <person name="Pati A."/>
            <person name="Edwards K.J."/>
        </authorList>
    </citation>
    <scope>NUCLEOTIDE SEQUENCE [LARGE SCALE GENOMIC DNA]</scope>
    <source>
        <strain evidence="3">ATCC 700491 / DSM 11845 / VT8</strain>
    </source>
</reference>
<dbReference type="Proteomes" id="UP000000998">
    <property type="component" value="Plasmid pMAQU01"/>
</dbReference>
<name>A1U7S8_MARN8</name>
<feature type="transmembrane region" description="Helical" evidence="1">
    <location>
        <begin position="56"/>
        <end position="82"/>
    </location>
</feature>
<dbReference type="RefSeq" id="WP_011783306.1">
    <property type="nucleotide sequence ID" value="NC_008738.1"/>
</dbReference>
<keyword evidence="1" id="KW-0472">Membrane</keyword>
<protein>
    <submittedName>
        <fullName evidence="2">Uncharacterized protein</fullName>
    </submittedName>
</protein>
<evidence type="ECO:0000256" key="1">
    <source>
        <dbReference type="SAM" id="Phobius"/>
    </source>
</evidence>